<evidence type="ECO:0000256" key="2">
    <source>
        <dbReference type="ARBA" id="ARBA00022490"/>
    </source>
</evidence>
<evidence type="ECO:0000256" key="8">
    <source>
        <dbReference type="PROSITE-ProRule" id="PRU00169"/>
    </source>
</evidence>
<feature type="domain" description="OmpR/PhoB-type" evidence="11">
    <location>
        <begin position="126"/>
        <end position="226"/>
    </location>
</feature>
<dbReference type="SMART" id="SM00448">
    <property type="entry name" value="REC"/>
    <property type="match status" value="1"/>
</dbReference>
<dbReference type="Pfam" id="PF00072">
    <property type="entry name" value="Response_reg"/>
    <property type="match status" value="1"/>
</dbReference>
<keyword evidence="4" id="KW-0902">Two-component regulatory system</keyword>
<dbReference type="PANTHER" id="PTHR48111">
    <property type="entry name" value="REGULATOR OF RPOS"/>
    <property type="match status" value="1"/>
</dbReference>
<dbReference type="PROSITE" id="PS50110">
    <property type="entry name" value="RESPONSE_REGULATORY"/>
    <property type="match status" value="1"/>
</dbReference>
<evidence type="ECO:0000313" key="13">
    <source>
        <dbReference type="Proteomes" id="UP000175835"/>
    </source>
</evidence>
<dbReference type="InterPro" id="IPR016032">
    <property type="entry name" value="Sig_transdc_resp-reg_C-effctor"/>
</dbReference>
<dbReference type="PATRIC" id="fig|86662.23.peg.517"/>
<dbReference type="AlphaFoldDB" id="A0A1E8BUI0"/>
<feature type="modified residue" description="4-aspartylphosphate" evidence="8">
    <location>
        <position position="56"/>
    </location>
</feature>
<dbReference type="InterPro" id="IPR001789">
    <property type="entry name" value="Sig_transdc_resp-reg_receiver"/>
</dbReference>
<dbReference type="InterPro" id="IPR039420">
    <property type="entry name" value="WalR-like"/>
</dbReference>
<dbReference type="GO" id="GO:0000976">
    <property type="term" value="F:transcription cis-regulatory region binding"/>
    <property type="evidence" value="ECO:0007669"/>
    <property type="project" value="TreeGrafter"/>
</dbReference>
<organism evidence="12 13">
    <name type="scientific">Bacillus mycoides</name>
    <dbReference type="NCBI Taxonomy" id="1405"/>
    <lineage>
        <taxon>Bacteria</taxon>
        <taxon>Bacillati</taxon>
        <taxon>Bacillota</taxon>
        <taxon>Bacilli</taxon>
        <taxon>Bacillales</taxon>
        <taxon>Bacillaceae</taxon>
        <taxon>Bacillus</taxon>
        <taxon>Bacillus cereus group</taxon>
    </lineage>
</organism>
<accession>A0A1E8BUI0</accession>
<dbReference type="PANTHER" id="PTHR48111:SF73">
    <property type="entry name" value="ALKALINE PHOSPHATASE SYNTHESIS TRANSCRIPTIONAL REGULATORY PROTEIN PHOP"/>
    <property type="match status" value="1"/>
</dbReference>
<dbReference type="InterPro" id="IPR036388">
    <property type="entry name" value="WH-like_DNA-bd_sf"/>
</dbReference>
<evidence type="ECO:0000256" key="1">
    <source>
        <dbReference type="ARBA" id="ARBA00004496"/>
    </source>
</evidence>
<evidence type="ECO:0000259" key="10">
    <source>
        <dbReference type="PROSITE" id="PS50110"/>
    </source>
</evidence>
<dbReference type="CDD" id="cd00383">
    <property type="entry name" value="trans_reg_C"/>
    <property type="match status" value="1"/>
</dbReference>
<comment type="subcellular location">
    <subcellularLocation>
        <location evidence="1">Cytoplasm</location>
    </subcellularLocation>
</comment>
<dbReference type="GO" id="GO:0006355">
    <property type="term" value="P:regulation of DNA-templated transcription"/>
    <property type="evidence" value="ECO:0007669"/>
    <property type="project" value="InterPro"/>
</dbReference>
<dbReference type="GO" id="GO:0005829">
    <property type="term" value="C:cytosol"/>
    <property type="evidence" value="ECO:0007669"/>
    <property type="project" value="TreeGrafter"/>
</dbReference>
<keyword evidence="6 9" id="KW-0238">DNA-binding</keyword>
<evidence type="ECO:0000256" key="4">
    <source>
        <dbReference type="ARBA" id="ARBA00023012"/>
    </source>
</evidence>
<sequence length="227" mass="26792">MHKIMVKILLVDDEERMLRLLDLFLSPRGYFCMKATSGLEALELIEQKDFDIILLDVMMPNMDGWDTCYQIRQISNVPIIMLTARNQNYDMVKGLTMGADDYITKPFDEHVLVARIEAILRRTKKDGFVSFNGIEWDKTKHTVTVYNEKISLTPIEFSLLGLFLQNTNRAYSRDDLIEKIWGYQTDIEYRTIDSHIRNIRDKLRKKGFPVEDYLETVYKVGYKWKNE</sequence>
<dbReference type="InterPro" id="IPR001867">
    <property type="entry name" value="OmpR/PhoB-type_DNA-bd"/>
</dbReference>
<dbReference type="FunFam" id="1.10.10.10:FF:000419">
    <property type="entry name" value="DNA-binding response regulator"/>
    <property type="match status" value="1"/>
</dbReference>
<keyword evidence="2" id="KW-0963">Cytoplasm</keyword>
<dbReference type="SUPFAM" id="SSF52172">
    <property type="entry name" value="CheY-like"/>
    <property type="match status" value="1"/>
</dbReference>
<evidence type="ECO:0000256" key="3">
    <source>
        <dbReference type="ARBA" id="ARBA00022553"/>
    </source>
</evidence>
<evidence type="ECO:0000256" key="6">
    <source>
        <dbReference type="ARBA" id="ARBA00023125"/>
    </source>
</evidence>
<dbReference type="PROSITE" id="PS51755">
    <property type="entry name" value="OMPR_PHOB"/>
    <property type="match status" value="1"/>
</dbReference>
<evidence type="ECO:0000259" key="11">
    <source>
        <dbReference type="PROSITE" id="PS51755"/>
    </source>
</evidence>
<dbReference type="Gene3D" id="1.10.10.10">
    <property type="entry name" value="Winged helix-like DNA-binding domain superfamily/Winged helix DNA-binding domain"/>
    <property type="match status" value="1"/>
</dbReference>
<name>A0A1E8BUI0_BACMY</name>
<evidence type="ECO:0000313" key="12">
    <source>
        <dbReference type="EMBL" id="OFE00761.1"/>
    </source>
</evidence>
<evidence type="ECO:0000256" key="7">
    <source>
        <dbReference type="ARBA" id="ARBA00023163"/>
    </source>
</evidence>
<dbReference type="Proteomes" id="UP000175835">
    <property type="component" value="Unassembled WGS sequence"/>
</dbReference>
<dbReference type="SMART" id="SM00862">
    <property type="entry name" value="Trans_reg_C"/>
    <property type="match status" value="1"/>
</dbReference>
<evidence type="ECO:0000256" key="9">
    <source>
        <dbReference type="PROSITE-ProRule" id="PRU01091"/>
    </source>
</evidence>
<dbReference type="EMBL" id="LXLX01000013">
    <property type="protein sequence ID" value="OFE00761.1"/>
    <property type="molecule type" value="Genomic_DNA"/>
</dbReference>
<evidence type="ECO:0000256" key="5">
    <source>
        <dbReference type="ARBA" id="ARBA00023015"/>
    </source>
</evidence>
<keyword evidence="7" id="KW-0804">Transcription</keyword>
<dbReference type="GO" id="GO:0032993">
    <property type="term" value="C:protein-DNA complex"/>
    <property type="evidence" value="ECO:0007669"/>
    <property type="project" value="TreeGrafter"/>
</dbReference>
<dbReference type="InterPro" id="IPR011006">
    <property type="entry name" value="CheY-like_superfamily"/>
</dbReference>
<proteinExistence type="predicted"/>
<feature type="domain" description="Response regulatory" evidence="10">
    <location>
        <begin position="7"/>
        <end position="120"/>
    </location>
</feature>
<keyword evidence="3 8" id="KW-0597">Phosphoprotein</keyword>
<dbReference type="CDD" id="cd17574">
    <property type="entry name" value="REC_OmpR"/>
    <property type="match status" value="1"/>
</dbReference>
<keyword evidence="5" id="KW-0805">Transcription regulation</keyword>
<dbReference type="GO" id="GO:0000156">
    <property type="term" value="F:phosphorelay response regulator activity"/>
    <property type="evidence" value="ECO:0007669"/>
    <property type="project" value="TreeGrafter"/>
</dbReference>
<dbReference type="Gene3D" id="3.40.50.2300">
    <property type="match status" value="1"/>
</dbReference>
<dbReference type="SUPFAM" id="SSF46894">
    <property type="entry name" value="C-terminal effector domain of the bipartite response regulators"/>
    <property type="match status" value="1"/>
</dbReference>
<reference evidence="12 13" key="1">
    <citation type="submission" date="2016-05" db="EMBL/GenBank/DDBJ databases">
        <title>Bacillus thuringiensis and Bacillus weihenstephanensis as novel biocontrol agents of wilt causing Verticillium species.</title>
        <authorList>
            <person name="Hollensteiner J."/>
            <person name="Wemheuer F."/>
            <person name="Harting R."/>
            <person name="Kolarzyk A."/>
            <person name="Diaz-Valerio S."/>
            <person name="Poehlein A."/>
            <person name="Brzuszkiewicz E."/>
            <person name="Nesemann K."/>
            <person name="Braus-Stromeyer S."/>
            <person name="Braus G."/>
            <person name="Daniel R."/>
            <person name="Liesegang H."/>
        </authorList>
    </citation>
    <scope>NUCLEOTIDE SEQUENCE [LARGE SCALE GENOMIC DNA]</scope>
    <source>
        <strain evidence="12 13">GOE11</strain>
    </source>
</reference>
<feature type="DNA-binding region" description="OmpR/PhoB-type" evidence="9">
    <location>
        <begin position="126"/>
        <end position="226"/>
    </location>
</feature>
<dbReference type="FunFam" id="3.40.50.2300:FF:000001">
    <property type="entry name" value="DNA-binding response regulator PhoB"/>
    <property type="match status" value="1"/>
</dbReference>
<dbReference type="Pfam" id="PF00486">
    <property type="entry name" value="Trans_reg_C"/>
    <property type="match status" value="1"/>
</dbReference>
<comment type="caution">
    <text evidence="12">The sequence shown here is derived from an EMBL/GenBank/DDBJ whole genome shotgun (WGS) entry which is preliminary data.</text>
</comment>
<gene>
    <name evidence="12" type="ORF">BWGOE11_06120</name>
</gene>
<protein>
    <submittedName>
        <fullName evidence="12">DNA-binding response regulator</fullName>
    </submittedName>
</protein>
<dbReference type="Gene3D" id="6.10.250.690">
    <property type="match status" value="1"/>
</dbReference>